<organism evidence="2 3">
    <name type="scientific">Plakobranchus ocellatus</name>
    <dbReference type="NCBI Taxonomy" id="259542"/>
    <lineage>
        <taxon>Eukaryota</taxon>
        <taxon>Metazoa</taxon>
        <taxon>Spiralia</taxon>
        <taxon>Lophotrochozoa</taxon>
        <taxon>Mollusca</taxon>
        <taxon>Gastropoda</taxon>
        <taxon>Heterobranchia</taxon>
        <taxon>Euthyneura</taxon>
        <taxon>Panpulmonata</taxon>
        <taxon>Sacoglossa</taxon>
        <taxon>Placobranchoidea</taxon>
        <taxon>Plakobranchidae</taxon>
        <taxon>Plakobranchus</taxon>
    </lineage>
</organism>
<evidence type="ECO:0000313" key="3">
    <source>
        <dbReference type="Proteomes" id="UP000735302"/>
    </source>
</evidence>
<dbReference type="AlphaFoldDB" id="A0AAV3ZKN6"/>
<sequence>MNNKNKNNNNNNNDDVVDDDNGDFRLDYFYVSDESLFVLQEMCLKKDDTPTITLEWPGCLQYTHGPYKSIRVKDLIPDVSQYIGAIFFPSGHTPKLHKKTCSPMELASLEEEEKITANLEED</sequence>
<feature type="region of interest" description="Disordered" evidence="1">
    <location>
        <begin position="1"/>
        <end position="21"/>
    </location>
</feature>
<proteinExistence type="predicted"/>
<evidence type="ECO:0000256" key="1">
    <source>
        <dbReference type="SAM" id="MobiDB-lite"/>
    </source>
</evidence>
<dbReference type="EMBL" id="BLXT01002484">
    <property type="protein sequence ID" value="GFN95141.1"/>
    <property type="molecule type" value="Genomic_DNA"/>
</dbReference>
<keyword evidence="3" id="KW-1185">Reference proteome</keyword>
<feature type="compositionally biased region" description="Low complexity" evidence="1">
    <location>
        <begin position="1"/>
        <end position="14"/>
    </location>
</feature>
<dbReference type="Proteomes" id="UP000735302">
    <property type="component" value="Unassembled WGS sequence"/>
</dbReference>
<gene>
    <name evidence="2" type="ORF">PoB_002164700</name>
</gene>
<evidence type="ECO:0000313" key="2">
    <source>
        <dbReference type="EMBL" id="GFN95141.1"/>
    </source>
</evidence>
<protein>
    <submittedName>
        <fullName evidence="2">Uncharacterized protein</fullName>
    </submittedName>
</protein>
<accession>A0AAV3ZKN6</accession>
<reference evidence="2 3" key="1">
    <citation type="journal article" date="2021" name="Elife">
        <title>Chloroplast acquisition without the gene transfer in kleptoplastic sea slugs, Plakobranchus ocellatus.</title>
        <authorList>
            <person name="Maeda T."/>
            <person name="Takahashi S."/>
            <person name="Yoshida T."/>
            <person name="Shimamura S."/>
            <person name="Takaki Y."/>
            <person name="Nagai Y."/>
            <person name="Toyoda A."/>
            <person name="Suzuki Y."/>
            <person name="Arimoto A."/>
            <person name="Ishii H."/>
            <person name="Satoh N."/>
            <person name="Nishiyama T."/>
            <person name="Hasebe M."/>
            <person name="Maruyama T."/>
            <person name="Minagawa J."/>
            <person name="Obokata J."/>
            <person name="Shigenobu S."/>
        </authorList>
    </citation>
    <scope>NUCLEOTIDE SEQUENCE [LARGE SCALE GENOMIC DNA]</scope>
</reference>
<comment type="caution">
    <text evidence="2">The sequence shown here is derived from an EMBL/GenBank/DDBJ whole genome shotgun (WGS) entry which is preliminary data.</text>
</comment>
<name>A0AAV3ZKN6_9GAST</name>